<keyword evidence="1" id="KW-0472">Membrane</keyword>
<feature type="transmembrane region" description="Helical" evidence="1">
    <location>
        <begin position="64"/>
        <end position="82"/>
    </location>
</feature>
<keyword evidence="1" id="KW-1133">Transmembrane helix</keyword>
<organism evidence="2 3">
    <name type="scientific">Caballeronia pedi</name>
    <dbReference type="NCBI Taxonomy" id="1777141"/>
    <lineage>
        <taxon>Bacteria</taxon>
        <taxon>Pseudomonadati</taxon>
        <taxon>Pseudomonadota</taxon>
        <taxon>Betaproteobacteria</taxon>
        <taxon>Burkholderiales</taxon>
        <taxon>Burkholderiaceae</taxon>
        <taxon>Caballeronia</taxon>
    </lineage>
</organism>
<dbReference type="EMBL" id="FCOE02000010">
    <property type="protein sequence ID" value="SAK69625.1"/>
    <property type="molecule type" value="Genomic_DNA"/>
</dbReference>
<evidence type="ECO:0000256" key="1">
    <source>
        <dbReference type="SAM" id="Phobius"/>
    </source>
</evidence>
<keyword evidence="3" id="KW-1185">Reference proteome</keyword>
<reference evidence="2" key="1">
    <citation type="submission" date="2016-01" db="EMBL/GenBank/DDBJ databases">
        <authorList>
            <person name="Peeters C."/>
        </authorList>
    </citation>
    <scope>NUCLEOTIDE SEQUENCE [LARGE SCALE GENOMIC DNA]</scope>
    <source>
        <strain evidence="2">LMG 29323</strain>
    </source>
</reference>
<sequence>MNAKKLARAVFFDVLLAICLYLWIVRGADLARDVAIAYLCVMAEIMWIAAVLVPAKYYEHGCPVNAFYDFVSSMAIIGILAWHDERMVAMMLLIPYLLTLAKREMAAAW</sequence>
<name>A0A158BHS9_9BURK</name>
<accession>A0A158BHS9</accession>
<keyword evidence="1" id="KW-0812">Transmembrane</keyword>
<gene>
    <name evidence="2" type="ORF">AWB80_03587</name>
</gene>
<proteinExistence type="predicted"/>
<dbReference type="Proteomes" id="UP000054911">
    <property type="component" value="Unassembled WGS sequence"/>
</dbReference>
<feature type="transmembrane region" description="Helical" evidence="1">
    <location>
        <begin position="6"/>
        <end position="24"/>
    </location>
</feature>
<evidence type="ECO:0000313" key="2">
    <source>
        <dbReference type="EMBL" id="SAK69625.1"/>
    </source>
</evidence>
<dbReference type="STRING" id="1777141.AWB80_03587"/>
<comment type="caution">
    <text evidence="2">The sequence shown here is derived from an EMBL/GenBank/DDBJ whole genome shotgun (WGS) entry which is preliminary data.</text>
</comment>
<protein>
    <submittedName>
        <fullName evidence="2">Uncharacterized protein</fullName>
    </submittedName>
</protein>
<feature type="transmembrane region" description="Helical" evidence="1">
    <location>
        <begin position="36"/>
        <end position="58"/>
    </location>
</feature>
<dbReference type="RefSeq" id="WP_061176001.1">
    <property type="nucleotide sequence ID" value="NZ_FCOE02000010.1"/>
</dbReference>
<dbReference type="AlphaFoldDB" id="A0A158BHS9"/>
<dbReference type="OrthoDB" id="9942591at2"/>
<evidence type="ECO:0000313" key="3">
    <source>
        <dbReference type="Proteomes" id="UP000054911"/>
    </source>
</evidence>